<dbReference type="GO" id="GO:0005344">
    <property type="term" value="F:oxygen carrier activity"/>
    <property type="evidence" value="ECO:0007669"/>
    <property type="project" value="UniProtKB-KW"/>
</dbReference>
<dbReference type="InterPro" id="IPR035938">
    <property type="entry name" value="Hemerythrin-like_sf"/>
</dbReference>
<dbReference type="InterPro" id="IPR012312">
    <property type="entry name" value="Hemerythrin-like"/>
</dbReference>
<dbReference type="PANTHER" id="PTHR37164:SF1">
    <property type="entry name" value="BACTERIOHEMERYTHRIN"/>
    <property type="match status" value="1"/>
</dbReference>
<keyword evidence="3" id="KW-0479">Metal-binding</keyword>
<evidence type="ECO:0000259" key="5">
    <source>
        <dbReference type="Pfam" id="PF01814"/>
    </source>
</evidence>
<dbReference type="InterPro" id="IPR050669">
    <property type="entry name" value="Hemerythrin"/>
</dbReference>
<evidence type="ECO:0000256" key="3">
    <source>
        <dbReference type="ARBA" id="ARBA00022723"/>
    </source>
</evidence>
<protein>
    <submittedName>
        <fullName evidence="6">Hemerythrin family protein</fullName>
    </submittedName>
</protein>
<dbReference type="AlphaFoldDB" id="A0AAX3BBI3"/>
<dbReference type="EMBL" id="CP073355">
    <property type="protein sequence ID" value="URA09627.1"/>
    <property type="molecule type" value="Genomic_DNA"/>
</dbReference>
<reference evidence="6" key="2">
    <citation type="submission" date="2022-06" db="EMBL/GenBank/DDBJ databases">
        <title>Thermospira aquatica gen. nov., sp. nov.</title>
        <authorList>
            <person name="Ben Ali Gam Z."/>
            <person name="Labat M."/>
        </authorList>
    </citation>
    <scope>NUCLEOTIDE SEQUENCE</scope>
    <source>
        <strain evidence="6">F1F22</strain>
    </source>
</reference>
<comment type="similarity">
    <text evidence="1">Belongs to the hemerythrin family.</text>
</comment>
<keyword evidence="2" id="KW-0561">Oxygen transport</keyword>
<dbReference type="InterPro" id="IPR016131">
    <property type="entry name" value="Haemerythrin_Fe_BS"/>
</dbReference>
<dbReference type="Pfam" id="PF01814">
    <property type="entry name" value="Hemerythrin"/>
    <property type="match status" value="1"/>
</dbReference>
<gene>
    <name evidence="6" type="ORF">KDW03_09045</name>
</gene>
<dbReference type="Gene3D" id="1.20.120.50">
    <property type="entry name" value="Hemerythrin-like"/>
    <property type="match status" value="1"/>
</dbReference>
<name>A0AAX3BBI3_9SPIR</name>
<evidence type="ECO:0000256" key="2">
    <source>
        <dbReference type="ARBA" id="ARBA00022621"/>
    </source>
</evidence>
<proteinExistence type="inferred from homology"/>
<evidence type="ECO:0000313" key="7">
    <source>
        <dbReference type="Proteomes" id="UP001056539"/>
    </source>
</evidence>
<accession>A0AAX3BBI3</accession>
<keyword evidence="7" id="KW-1185">Reference proteome</keyword>
<dbReference type="KEGG" id="taqu:KDW03_09045"/>
<dbReference type="Proteomes" id="UP001056539">
    <property type="component" value="Chromosome"/>
</dbReference>
<dbReference type="CDD" id="cd12107">
    <property type="entry name" value="Hemerythrin"/>
    <property type="match status" value="1"/>
</dbReference>
<evidence type="ECO:0000256" key="4">
    <source>
        <dbReference type="ARBA" id="ARBA00023004"/>
    </source>
</evidence>
<evidence type="ECO:0000313" key="6">
    <source>
        <dbReference type="EMBL" id="URA09627.1"/>
    </source>
</evidence>
<dbReference type="PROSITE" id="PS00550">
    <property type="entry name" value="HEMERYTHRINS"/>
    <property type="match status" value="1"/>
</dbReference>
<sequence length="135" mass="15780">MAFFTWTENMSVGVEEFDTHHKKLVDLTNQLFDAMSEGKGRQVVGGVLEELLRYSEYHFSAEEKKMKEMGYPAYPGHQAEHQKFVEEATTLYRKFQGGDIFISLDTLNFLKDWLSKHILQTDMAYKPFFNNKGIR</sequence>
<dbReference type="RefSeq" id="WP_271434762.1">
    <property type="nucleotide sequence ID" value="NZ_CP073355.1"/>
</dbReference>
<dbReference type="InterPro" id="IPR012827">
    <property type="entry name" value="Hemerythrin_metal-bd"/>
</dbReference>
<dbReference type="PANTHER" id="PTHR37164">
    <property type="entry name" value="BACTERIOHEMERYTHRIN"/>
    <property type="match status" value="1"/>
</dbReference>
<feature type="domain" description="Hemerythrin-like" evidence="5">
    <location>
        <begin position="13"/>
        <end position="128"/>
    </location>
</feature>
<dbReference type="GO" id="GO:0046872">
    <property type="term" value="F:metal ion binding"/>
    <property type="evidence" value="ECO:0007669"/>
    <property type="project" value="UniProtKB-KW"/>
</dbReference>
<dbReference type="NCBIfam" id="NF033749">
    <property type="entry name" value="bact_hemeryth"/>
    <property type="match status" value="1"/>
</dbReference>
<dbReference type="NCBIfam" id="TIGR02481">
    <property type="entry name" value="hemeryth_dom"/>
    <property type="match status" value="1"/>
</dbReference>
<dbReference type="SUPFAM" id="SSF47188">
    <property type="entry name" value="Hemerythrin-like"/>
    <property type="match status" value="1"/>
</dbReference>
<organism evidence="6 7">
    <name type="scientific">Thermospira aquatica</name>
    <dbReference type="NCBI Taxonomy" id="2828656"/>
    <lineage>
        <taxon>Bacteria</taxon>
        <taxon>Pseudomonadati</taxon>
        <taxon>Spirochaetota</taxon>
        <taxon>Spirochaetia</taxon>
        <taxon>Brevinematales</taxon>
        <taxon>Thermospiraceae</taxon>
        <taxon>Thermospira</taxon>
    </lineage>
</organism>
<evidence type="ECO:0000256" key="1">
    <source>
        <dbReference type="ARBA" id="ARBA00010587"/>
    </source>
</evidence>
<reference evidence="6" key="1">
    <citation type="submission" date="2021-04" db="EMBL/GenBank/DDBJ databases">
        <authorList>
            <person name="Postec A."/>
        </authorList>
    </citation>
    <scope>NUCLEOTIDE SEQUENCE</scope>
    <source>
        <strain evidence="6">F1F22</strain>
    </source>
</reference>
<keyword evidence="2" id="KW-0813">Transport</keyword>
<keyword evidence="4" id="KW-0408">Iron</keyword>